<evidence type="ECO:0000313" key="8">
    <source>
        <dbReference type="Proteomes" id="UP000215127"/>
    </source>
</evidence>
<evidence type="ECO:0000256" key="1">
    <source>
        <dbReference type="ARBA" id="ARBA00001971"/>
    </source>
</evidence>
<evidence type="ECO:0000313" key="7">
    <source>
        <dbReference type="EMBL" id="SMQ52300.1"/>
    </source>
</evidence>
<protein>
    <recommendedName>
        <fullName evidence="9">Cytochrome P450</fullName>
    </recommendedName>
</protein>
<evidence type="ECO:0000256" key="6">
    <source>
        <dbReference type="SAM" id="Phobius"/>
    </source>
</evidence>
<dbReference type="PANTHER" id="PTHR24305">
    <property type="entry name" value="CYTOCHROME P450"/>
    <property type="match status" value="1"/>
</dbReference>
<dbReference type="PRINTS" id="PR00385">
    <property type="entry name" value="P450"/>
</dbReference>
<keyword evidence="4 5" id="KW-0349">Heme</keyword>
<comment type="cofactor">
    <cofactor evidence="1 4">
        <name>heme</name>
        <dbReference type="ChEBI" id="CHEBI:30413"/>
    </cofactor>
</comment>
<dbReference type="GO" id="GO:0004497">
    <property type="term" value="F:monooxygenase activity"/>
    <property type="evidence" value="ECO:0007669"/>
    <property type="project" value="UniProtKB-KW"/>
</dbReference>
<dbReference type="PRINTS" id="PR00463">
    <property type="entry name" value="EP450I"/>
</dbReference>
<gene>
    <name evidence="7" type="ORF">ZT3D7_G7453</name>
</gene>
<sequence>MAASAVLVWFHEMPIAHLALSVLAIWTIGCLSLTTYLDPLQSIPGPLKCRLTPLWSWYHSIIGDESRQIDALHSRYGPIIRIAPNQVAIADGRALAQIYSEKGGFLKAPFYENFDPEGHQTIFSARDPGYRGVRSRAVGQMFSVGAVKGGSKRIQGCIDEFVEKLEEEAGKNGARVDVLRLARGLAINVVGAYLFGEEYGDLSDGTTMESAGAYVDFIVEIGRFFFLPPWLFQRVLALLGYFQPMPPETEKGMAKVDSFTSRLAERPIDDNDETYQSRLLQAGIRVSETDVQMKDVVFAGTDTTALNLSNIIWNLAKHPDVYGKLQAELAQSADDDLAHGSRQYPYLDGVIREGLRTLRANPTRFPRQVPPAGYTYTSPAGRTYHLPSGTIVGLSPSTLHFNPAVFPVPQAFQPERWLNPSSEMLRDWIPFGLGPRQCIARNLAMIELELAVKAVVRSGVLKDAKPVAGKIEIMEWFNARIVGGKVELVWT</sequence>
<evidence type="ECO:0000256" key="3">
    <source>
        <dbReference type="ARBA" id="ARBA00023004"/>
    </source>
</evidence>
<dbReference type="Gene3D" id="1.10.630.10">
    <property type="entry name" value="Cytochrome P450"/>
    <property type="match status" value="1"/>
</dbReference>
<name>A0A1X7RYG2_ZYMT9</name>
<dbReference type="GO" id="GO:0020037">
    <property type="term" value="F:heme binding"/>
    <property type="evidence" value="ECO:0007669"/>
    <property type="project" value="InterPro"/>
</dbReference>
<reference evidence="7 8" key="1">
    <citation type="submission" date="2016-06" db="EMBL/GenBank/DDBJ databases">
        <authorList>
            <person name="Kjaerup R.B."/>
            <person name="Dalgaard T.S."/>
            <person name="Juul-Madsen H.R."/>
        </authorList>
    </citation>
    <scope>NUCLEOTIDE SEQUENCE [LARGE SCALE GENOMIC DNA]</scope>
</reference>
<keyword evidence="6" id="KW-0472">Membrane</keyword>
<keyword evidence="6" id="KW-0812">Transmembrane</keyword>
<dbReference type="SUPFAM" id="SSF48264">
    <property type="entry name" value="Cytochrome P450"/>
    <property type="match status" value="1"/>
</dbReference>
<dbReference type="STRING" id="1276538.A0A1X7RYG2"/>
<dbReference type="InterPro" id="IPR002401">
    <property type="entry name" value="Cyt_P450_E_grp-I"/>
</dbReference>
<organism evidence="7 8">
    <name type="scientific">Zymoseptoria tritici (strain ST99CH_3D7)</name>
    <dbReference type="NCBI Taxonomy" id="1276538"/>
    <lineage>
        <taxon>Eukaryota</taxon>
        <taxon>Fungi</taxon>
        <taxon>Dikarya</taxon>
        <taxon>Ascomycota</taxon>
        <taxon>Pezizomycotina</taxon>
        <taxon>Dothideomycetes</taxon>
        <taxon>Dothideomycetidae</taxon>
        <taxon>Mycosphaerellales</taxon>
        <taxon>Mycosphaerellaceae</taxon>
        <taxon>Zymoseptoria</taxon>
    </lineage>
</organism>
<keyword evidence="5" id="KW-0503">Monooxygenase</keyword>
<dbReference type="AlphaFoldDB" id="A0A1X7RYG2"/>
<dbReference type="InterPro" id="IPR036396">
    <property type="entry name" value="Cyt_P450_sf"/>
</dbReference>
<keyword evidence="8" id="KW-1185">Reference proteome</keyword>
<dbReference type="Pfam" id="PF00067">
    <property type="entry name" value="p450"/>
    <property type="match status" value="1"/>
</dbReference>
<comment type="similarity">
    <text evidence="5">Belongs to the cytochrome P450 family.</text>
</comment>
<dbReference type="InterPro" id="IPR050121">
    <property type="entry name" value="Cytochrome_P450_monoxygenase"/>
</dbReference>
<evidence type="ECO:0000256" key="5">
    <source>
        <dbReference type="RuleBase" id="RU000461"/>
    </source>
</evidence>
<keyword evidence="6" id="KW-1133">Transmembrane helix</keyword>
<evidence type="ECO:0008006" key="9">
    <source>
        <dbReference type="Google" id="ProtNLM"/>
    </source>
</evidence>
<dbReference type="InterPro" id="IPR017972">
    <property type="entry name" value="Cyt_P450_CS"/>
</dbReference>
<dbReference type="InterPro" id="IPR001128">
    <property type="entry name" value="Cyt_P450"/>
</dbReference>
<keyword evidence="3 4" id="KW-0408">Iron</keyword>
<dbReference type="GO" id="GO:0005506">
    <property type="term" value="F:iron ion binding"/>
    <property type="evidence" value="ECO:0007669"/>
    <property type="project" value="InterPro"/>
</dbReference>
<dbReference type="CDD" id="cd11062">
    <property type="entry name" value="CYP58-like"/>
    <property type="match status" value="1"/>
</dbReference>
<evidence type="ECO:0000256" key="4">
    <source>
        <dbReference type="PIRSR" id="PIRSR602401-1"/>
    </source>
</evidence>
<feature type="binding site" description="axial binding residue" evidence="4">
    <location>
        <position position="438"/>
    </location>
    <ligand>
        <name>heme</name>
        <dbReference type="ChEBI" id="CHEBI:30413"/>
    </ligand>
    <ligandPart>
        <name>Fe</name>
        <dbReference type="ChEBI" id="CHEBI:18248"/>
    </ligandPart>
</feature>
<dbReference type="GO" id="GO:0016705">
    <property type="term" value="F:oxidoreductase activity, acting on paired donors, with incorporation or reduction of molecular oxygen"/>
    <property type="evidence" value="ECO:0007669"/>
    <property type="project" value="InterPro"/>
</dbReference>
<dbReference type="Proteomes" id="UP000215127">
    <property type="component" value="Chromosome 7"/>
</dbReference>
<dbReference type="EMBL" id="LT853698">
    <property type="protein sequence ID" value="SMQ52300.1"/>
    <property type="molecule type" value="Genomic_DNA"/>
</dbReference>
<feature type="transmembrane region" description="Helical" evidence="6">
    <location>
        <begin position="15"/>
        <end position="37"/>
    </location>
</feature>
<keyword evidence="2 4" id="KW-0479">Metal-binding</keyword>
<dbReference type="PANTHER" id="PTHR24305:SF156">
    <property type="entry name" value="P450, PUTATIVE (EUROFUNG)-RELATED"/>
    <property type="match status" value="1"/>
</dbReference>
<proteinExistence type="inferred from homology"/>
<evidence type="ECO:0000256" key="2">
    <source>
        <dbReference type="ARBA" id="ARBA00022723"/>
    </source>
</evidence>
<keyword evidence="5" id="KW-0560">Oxidoreductase</keyword>
<dbReference type="PROSITE" id="PS00086">
    <property type="entry name" value="CYTOCHROME_P450"/>
    <property type="match status" value="1"/>
</dbReference>
<accession>A0A1X7RYG2</accession>